<dbReference type="SUPFAM" id="SSF81301">
    <property type="entry name" value="Nucleotidyltransferase"/>
    <property type="match status" value="1"/>
</dbReference>
<keyword evidence="7" id="KW-0067">ATP-binding</keyword>
<keyword evidence="2" id="KW-1277">Toxin-antitoxin system</keyword>
<evidence type="ECO:0000256" key="6">
    <source>
        <dbReference type="ARBA" id="ARBA00022741"/>
    </source>
</evidence>
<comment type="similarity">
    <text evidence="9">Belongs to the MntA antitoxin family.</text>
</comment>
<keyword evidence="6" id="KW-0547">Nucleotide-binding</keyword>
<dbReference type="PANTHER" id="PTHR33571">
    <property type="entry name" value="SSL8005 PROTEIN"/>
    <property type="match status" value="1"/>
</dbReference>
<keyword evidence="8" id="KW-0460">Magnesium</keyword>
<dbReference type="OrthoDB" id="9809323at2"/>
<organism evidence="11 12">
    <name type="scientific">Kumtagia ephedrae</name>
    <dbReference type="NCBI Taxonomy" id="2116701"/>
    <lineage>
        <taxon>Bacteria</taxon>
        <taxon>Pseudomonadati</taxon>
        <taxon>Pseudomonadota</taxon>
        <taxon>Alphaproteobacteria</taxon>
        <taxon>Hyphomicrobiales</taxon>
        <taxon>Phyllobacteriaceae</taxon>
        <taxon>Kumtagia</taxon>
    </lineage>
</organism>
<dbReference type="GO" id="GO:0046872">
    <property type="term" value="F:metal ion binding"/>
    <property type="evidence" value="ECO:0007669"/>
    <property type="project" value="UniProtKB-KW"/>
</dbReference>
<dbReference type="Proteomes" id="UP000241229">
    <property type="component" value="Unassembled WGS sequence"/>
</dbReference>
<accession>A0A2P7STU2</accession>
<dbReference type="CDD" id="cd05403">
    <property type="entry name" value="NT_KNTase_like"/>
    <property type="match status" value="1"/>
</dbReference>
<evidence type="ECO:0000256" key="4">
    <source>
        <dbReference type="ARBA" id="ARBA00022695"/>
    </source>
</evidence>
<comment type="caution">
    <text evidence="11">The sequence shown here is derived from an EMBL/GenBank/DDBJ whole genome shotgun (WGS) entry which is preliminary data.</text>
</comment>
<evidence type="ECO:0000256" key="2">
    <source>
        <dbReference type="ARBA" id="ARBA00022649"/>
    </source>
</evidence>
<feature type="domain" description="Polymerase nucleotidyl transferase" evidence="10">
    <location>
        <begin position="20"/>
        <end position="89"/>
    </location>
</feature>
<dbReference type="AlphaFoldDB" id="A0A2P7STU2"/>
<reference evidence="11 12" key="1">
    <citation type="submission" date="2018-03" db="EMBL/GenBank/DDBJ databases">
        <title>The draft genome of Mesorhizobium sp. 6GN-30.</title>
        <authorList>
            <person name="Liu L."/>
            <person name="Li L."/>
            <person name="Wang T."/>
            <person name="Zhang X."/>
            <person name="Liang L."/>
        </authorList>
    </citation>
    <scope>NUCLEOTIDE SEQUENCE [LARGE SCALE GENOMIC DNA]</scope>
    <source>
        <strain evidence="11 12">6GN30</strain>
    </source>
</reference>
<protein>
    <submittedName>
        <fullName evidence="11">Nucleotidyltransferase</fullName>
    </submittedName>
</protein>
<keyword evidence="4" id="KW-0548">Nucleotidyltransferase</keyword>
<evidence type="ECO:0000256" key="1">
    <source>
        <dbReference type="ARBA" id="ARBA00001946"/>
    </source>
</evidence>
<dbReference type="Gene3D" id="3.30.460.10">
    <property type="entry name" value="Beta Polymerase, domain 2"/>
    <property type="match status" value="1"/>
</dbReference>
<dbReference type="Pfam" id="PF01909">
    <property type="entry name" value="NTP_transf_2"/>
    <property type="match status" value="1"/>
</dbReference>
<evidence type="ECO:0000256" key="5">
    <source>
        <dbReference type="ARBA" id="ARBA00022723"/>
    </source>
</evidence>
<dbReference type="InterPro" id="IPR052038">
    <property type="entry name" value="Type-VII_TA_antitoxin"/>
</dbReference>
<evidence type="ECO:0000313" key="12">
    <source>
        <dbReference type="Proteomes" id="UP000241229"/>
    </source>
</evidence>
<evidence type="ECO:0000313" key="11">
    <source>
        <dbReference type="EMBL" id="PSJ65867.1"/>
    </source>
</evidence>
<gene>
    <name evidence="11" type="ORF">C7I84_00100</name>
</gene>
<keyword evidence="12" id="KW-1185">Reference proteome</keyword>
<sequence>MRPSEALARHRDEVRAIIARYPVSNPRVFGSVARGEDVDGSDLDILVDGRHGETTFVHLDGLQSDISELLGVPVDIMTPGGFSEPVAARVRRDVRPL</sequence>
<evidence type="ECO:0000259" key="10">
    <source>
        <dbReference type="Pfam" id="PF01909"/>
    </source>
</evidence>
<evidence type="ECO:0000256" key="7">
    <source>
        <dbReference type="ARBA" id="ARBA00022840"/>
    </source>
</evidence>
<comment type="cofactor">
    <cofactor evidence="1">
        <name>Mg(2+)</name>
        <dbReference type="ChEBI" id="CHEBI:18420"/>
    </cofactor>
</comment>
<keyword evidence="3 11" id="KW-0808">Transferase</keyword>
<proteinExistence type="inferred from homology"/>
<evidence type="ECO:0000256" key="3">
    <source>
        <dbReference type="ARBA" id="ARBA00022679"/>
    </source>
</evidence>
<name>A0A2P7STU2_9HYPH</name>
<keyword evidence="5" id="KW-0479">Metal-binding</keyword>
<dbReference type="GO" id="GO:0005524">
    <property type="term" value="F:ATP binding"/>
    <property type="evidence" value="ECO:0007669"/>
    <property type="project" value="UniProtKB-KW"/>
</dbReference>
<evidence type="ECO:0000256" key="9">
    <source>
        <dbReference type="ARBA" id="ARBA00038276"/>
    </source>
</evidence>
<dbReference type="GO" id="GO:0016779">
    <property type="term" value="F:nucleotidyltransferase activity"/>
    <property type="evidence" value="ECO:0007669"/>
    <property type="project" value="UniProtKB-KW"/>
</dbReference>
<dbReference type="PANTHER" id="PTHR33571:SF12">
    <property type="entry name" value="BSL3053 PROTEIN"/>
    <property type="match status" value="1"/>
</dbReference>
<dbReference type="InterPro" id="IPR002934">
    <property type="entry name" value="Polymerase_NTP_transf_dom"/>
</dbReference>
<evidence type="ECO:0000256" key="8">
    <source>
        <dbReference type="ARBA" id="ARBA00022842"/>
    </source>
</evidence>
<dbReference type="InterPro" id="IPR043519">
    <property type="entry name" value="NT_sf"/>
</dbReference>
<dbReference type="EMBL" id="PXYK01000001">
    <property type="protein sequence ID" value="PSJ65867.1"/>
    <property type="molecule type" value="Genomic_DNA"/>
</dbReference>